<evidence type="ECO:0000256" key="1">
    <source>
        <dbReference type="PIRNR" id="PIRNR006386"/>
    </source>
</evidence>
<evidence type="ECO:0000259" key="3">
    <source>
        <dbReference type="Pfam" id="PF01323"/>
    </source>
</evidence>
<dbReference type="AlphaFoldDB" id="V6F5T5"/>
<dbReference type="GO" id="GO:1901170">
    <property type="term" value="P:naphthalene catabolic process"/>
    <property type="evidence" value="ECO:0007669"/>
    <property type="project" value="InterPro"/>
</dbReference>
<dbReference type="Gene3D" id="3.40.30.10">
    <property type="entry name" value="Glutaredoxin"/>
    <property type="match status" value="1"/>
</dbReference>
<evidence type="ECO:0000313" key="5">
    <source>
        <dbReference type="Proteomes" id="UP000018922"/>
    </source>
</evidence>
<dbReference type="EMBL" id="HG794546">
    <property type="protein sequence ID" value="CDK99691.1"/>
    <property type="molecule type" value="Genomic_DNA"/>
</dbReference>
<dbReference type="STRING" id="1430440.MGMSRv2__2476"/>
<dbReference type="InterPro" id="IPR001853">
    <property type="entry name" value="DSBA-like_thioredoxin_dom"/>
</dbReference>
<feature type="active site" description="Nucleophile" evidence="2">
    <location>
        <position position="15"/>
    </location>
</feature>
<dbReference type="HOGENOM" id="CLU_069253_1_3_5"/>
<dbReference type="PANTHER" id="PTHR42943:SF2">
    <property type="entry name" value="GLUTATHIONE S-TRANSFERASE KAPPA 1"/>
    <property type="match status" value="1"/>
</dbReference>
<evidence type="ECO:0000256" key="2">
    <source>
        <dbReference type="PIRSR" id="PIRSR006386-1"/>
    </source>
</evidence>
<dbReference type="SUPFAM" id="SSF52833">
    <property type="entry name" value="Thioredoxin-like"/>
    <property type="match status" value="1"/>
</dbReference>
<dbReference type="InterPro" id="IPR044087">
    <property type="entry name" value="NahD-like"/>
</dbReference>
<keyword evidence="5" id="KW-1185">Reference proteome</keyword>
<feature type="domain" description="DSBA-like thioredoxin" evidence="3">
    <location>
        <begin position="7"/>
        <end position="195"/>
    </location>
</feature>
<dbReference type="Pfam" id="PF01323">
    <property type="entry name" value="DSBA"/>
    <property type="match status" value="1"/>
</dbReference>
<dbReference type="GO" id="GO:0004364">
    <property type="term" value="F:glutathione transferase activity"/>
    <property type="evidence" value="ECO:0007669"/>
    <property type="project" value="TreeGrafter"/>
</dbReference>
<dbReference type="CDD" id="cd03022">
    <property type="entry name" value="DsbA_HCCA_Iso"/>
    <property type="match status" value="1"/>
</dbReference>
<comment type="catalytic activity">
    <reaction evidence="1">
        <text>2-hydroxychromene-2-carboxylate = (3E)-4-(2-hydroxyphenyl)-2-oxobut-3-enoate</text>
        <dbReference type="Rhea" id="RHEA:27401"/>
        <dbReference type="ChEBI" id="CHEBI:59350"/>
        <dbReference type="ChEBI" id="CHEBI:59353"/>
        <dbReference type="EC" id="5.99.1.4"/>
    </reaction>
</comment>
<name>V6F5T5_MAGGM</name>
<dbReference type="eggNOG" id="COG3917">
    <property type="taxonomic scope" value="Bacteria"/>
</dbReference>
<dbReference type="GO" id="GO:0004602">
    <property type="term" value="F:glutathione peroxidase activity"/>
    <property type="evidence" value="ECO:0007669"/>
    <property type="project" value="TreeGrafter"/>
</dbReference>
<reference evidence="4 5" key="1">
    <citation type="journal article" date="2014" name="Genome Announc.">
        <title>Complete genome sequence of Magnetospirillum gryphiswaldense MSR-1.</title>
        <authorList>
            <person name="Wang X."/>
            <person name="Wang Q."/>
            <person name="Zhang W."/>
            <person name="Wang Y."/>
            <person name="Li L."/>
            <person name="Wen T."/>
            <person name="Zhang T."/>
            <person name="Zhang Y."/>
            <person name="Xu J."/>
            <person name="Hu J."/>
            <person name="Li S."/>
            <person name="Liu L."/>
            <person name="Liu J."/>
            <person name="Jiang W."/>
            <person name="Tian J."/>
            <person name="Li Y."/>
            <person name="Schuler D."/>
            <person name="Wang L."/>
            <person name="Li J."/>
        </authorList>
    </citation>
    <scope>NUCLEOTIDE SEQUENCE [LARGE SCALE GENOMIC DNA]</scope>
    <source>
        <strain evidence="5">DSM 6361 / JCM 21280 / NBRC 15271 / MSR-1</strain>
    </source>
</reference>
<comment type="similarity">
    <text evidence="1">Belongs to the GST superfamily. NadH family.</text>
</comment>
<dbReference type="PANTHER" id="PTHR42943">
    <property type="entry name" value="GLUTATHIONE S-TRANSFERASE KAPPA"/>
    <property type="match status" value="1"/>
</dbReference>
<gene>
    <name evidence="4" type="ordered locus">MGMSRv2__2476</name>
</gene>
<evidence type="ECO:0000313" key="4">
    <source>
        <dbReference type="EMBL" id="CDK99691.1"/>
    </source>
</evidence>
<dbReference type="PIRSF" id="PIRSF006386">
    <property type="entry name" value="HCCAis_GSTk"/>
    <property type="match status" value="1"/>
</dbReference>
<dbReference type="InterPro" id="IPR014440">
    <property type="entry name" value="HCCAis_GSTk"/>
</dbReference>
<dbReference type="Proteomes" id="UP000018922">
    <property type="component" value="Chromosome I"/>
</dbReference>
<dbReference type="KEGG" id="mgy:MGMSRv2__2476"/>
<accession>V6F5T5</accession>
<dbReference type="EC" id="5.99.1.4" evidence="1"/>
<keyword evidence="1" id="KW-0413">Isomerase</keyword>
<dbReference type="GO" id="GO:0006749">
    <property type="term" value="P:glutathione metabolic process"/>
    <property type="evidence" value="ECO:0007669"/>
    <property type="project" value="TreeGrafter"/>
</dbReference>
<sequence>MEMTNAIDFYFDFSSPYGYFAADAIEAEAARAGRPCRWVPILLGPAFKASGNQLLIEQPLKGAYSRHDWDRLARLTGIPYAFPDPFPVASVAAARVFWWQDASDGVAAKAFARAIFAAYFAHGRNIGDKAVVAAIADECGHDRAAALAAMDDPAWKAKCRDETEAAIGRGVFGSPFFIIDDEPFWGSDRLPMVRRWLETGGW</sequence>
<organism evidence="4 5">
    <name type="scientific">Magnetospirillum gryphiswaldense (strain DSM 6361 / JCM 21280 / NBRC 15271 / MSR-1)</name>
    <dbReference type="NCBI Taxonomy" id="431944"/>
    <lineage>
        <taxon>Bacteria</taxon>
        <taxon>Pseudomonadati</taxon>
        <taxon>Pseudomonadota</taxon>
        <taxon>Alphaproteobacteria</taxon>
        <taxon>Rhodospirillales</taxon>
        <taxon>Rhodospirillaceae</taxon>
        <taxon>Magnetospirillum</taxon>
    </lineage>
</organism>
<dbReference type="GO" id="GO:0018845">
    <property type="term" value="F:2-hydroxychromene-2-carboxylate isomerase activity"/>
    <property type="evidence" value="ECO:0007669"/>
    <property type="project" value="UniProtKB-UniRule"/>
</dbReference>
<dbReference type="InterPro" id="IPR051924">
    <property type="entry name" value="GST_Kappa/NadH"/>
</dbReference>
<protein>
    <recommendedName>
        <fullName evidence="1">2-hydroxychromene-2-carboxylate isomerase</fullName>
        <ecNumber evidence="1">5.99.1.4</ecNumber>
    </recommendedName>
</protein>
<proteinExistence type="inferred from homology"/>
<dbReference type="InterPro" id="IPR036249">
    <property type="entry name" value="Thioredoxin-like_sf"/>
</dbReference>